<dbReference type="InterPro" id="IPR045318">
    <property type="entry name" value="EZH1/2-like"/>
</dbReference>
<sequence>MPPGNYRVIDLTGDSEDDESPPQANGRNTPVIQVSDDGDLPARGPRKQTGPSASKSLPSHTRRRLSPRSFENAIRNTRRPYQSPIPVAGKTASAPRPSGVDINTPNPTSARDPPEKIKGPMASPRSAPRDSQSIGATHSSSGRRIQASPRLMSKKGGPILTRRRQSSKGTDERSNVNSEAEEIEGLIEEEDSRLLENTPSKPLSQSCESPRTRPGISTRSTNKGSQNPVPSAKELEESLRRCHRDMRDTHATTVRYLLHDAKEANRTTDQFCDSKSPFESLKTIQVKPGSALPNGAVSQSLESFVLKDRSSSNNSKLSKAPRSVLVGKPFKSDVPRVPKYTSLTIVRRNVYSADDEELRFSPYWEYIDSTPEKLQSELESVYSQKARDESRSREHKSQLYSHLDFWLENLNIGISRRILQQYLLQQDSELMARYRKRLPRSFERPLGKDIQEKAAGFSKAFKPVFGLEIRDVLLSKDRLEDMTELVRGSTRRSLEQPPTKTPIDVLETYASLTCLICSAVDCQTHGDYTWERIHDGDEDLENSDAEEGSPKEKQVLQRYTIQPEDLLRKYEERMSKNKDETQSDGRRPKACSPNCYSVQRSLHGDNYEWPENLKNDLRQLLICMTDTGRRPCDISFSLDVPCWQVFREIQLYEKRPQRRASEQPIYDRAKRPEWYDNRRKALKGDWSGVTEAHLLHTRGQANPCAHPGPCTSKCPCVVADILCESMCSCPDDCPRRFTGCSCASSSGKSCISDTCICIQMNRECGPECSTCGAVPRLDPIVRYDDDLFATGCQNVAIQRGVGKRLVMGESQLEGTGYGLYTAEAVQKGCFLSEYTGEVISRGEGDRRGVIYDQKLLSFLFDLNSEKTIDGARLGNKARFMNHADKEKDGLNCAANICLVNGEHRIKFIALRDIDAGEELLFDYGQAFAKKHGLTKKLPKIREGAKKGVVVGAEALDALDGIDSSQRVARGKMTAIRGGHGSSSRGKKDKARKSAPTKGKETEMDAEPPMDGVPLEEDDEEDDYEEAEDEDESEEDDSEDEVRSRRPKRMRMRPLRYTR</sequence>
<protein>
    <recommendedName>
        <fullName evidence="11">SET domain-containing protein</fullName>
    </recommendedName>
</protein>
<dbReference type="RefSeq" id="XP_031865366.1">
    <property type="nucleotide sequence ID" value="XM_032018529.1"/>
</dbReference>
<feature type="compositionally biased region" description="Basic residues" evidence="6">
    <location>
        <begin position="1044"/>
        <end position="1058"/>
    </location>
</feature>
<dbReference type="InterPro" id="IPR026489">
    <property type="entry name" value="CXC_dom"/>
</dbReference>
<dbReference type="InterPro" id="IPR048360">
    <property type="entry name" value="Ezh2_CXC_fung"/>
</dbReference>
<keyword evidence="1" id="KW-0489">Methyltransferase</keyword>
<evidence type="ECO:0000256" key="5">
    <source>
        <dbReference type="ARBA" id="ARBA00023163"/>
    </source>
</evidence>
<evidence type="ECO:0000259" key="8">
    <source>
        <dbReference type="PROSITE" id="PS51633"/>
    </source>
</evidence>
<keyword evidence="5" id="KW-0804">Transcription</keyword>
<evidence type="ECO:0000256" key="3">
    <source>
        <dbReference type="ARBA" id="ARBA00022691"/>
    </source>
</evidence>
<feature type="compositionally biased region" description="Polar residues" evidence="6">
    <location>
        <begin position="22"/>
        <end position="32"/>
    </location>
</feature>
<feature type="compositionally biased region" description="Basic residues" evidence="6">
    <location>
        <begin position="984"/>
        <end position="994"/>
    </location>
</feature>
<dbReference type="EMBL" id="NPIC01000013">
    <property type="protein sequence ID" value="RDL31117.1"/>
    <property type="molecule type" value="Genomic_DNA"/>
</dbReference>
<evidence type="ECO:0000256" key="4">
    <source>
        <dbReference type="ARBA" id="ARBA00023015"/>
    </source>
</evidence>
<dbReference type="SUPFAM" id="SSF82199">
    <property type="entry name" value="SET domain"/>
    <property type="match status" value="1"/>
</dbReference>
<evidence type="ECO:0000256" key="6">
    <source>
        <dbReference type="SAM" id="MobiDB-lite"/>
    </source>
</evidence>
<dbReference type="STRING" id="2656787.A0A370TB11"/>
<gene>
    <name evidence="9" type="ORF">BP5553_09906</name>
</gene>
<dbReference type="GO" id="GO:0046976">
    <property type="term" value="F:histone H3K27 methyltransferase activity"/>
    <property type="evidence" value="ECO:0007669"/>
    <property type="project" value="TreeGrafter"/>
</dbReference>
<feature type="region of interest" description="Disordered" evidence="6">
    <location>
        <begin position="1"/>
        <end position="236"/>
    </location>
</feature>
<comment type="caution">
    <text evidence="9">The sequence shown here is derived from an EMBL/GenBank/DDBJ whole genome shotgun (WGS) entry which is preliminary data.</text>
</comment>
<dbReference type="Proteomes" id="UP000254866">
    <property type="component" value="Unassembled WGS sequence"/>
</dbReference>
<feature type="domain" description="SET" evidence="7">
    <location>
        <begin position="803"/>
        <end position="924"/>
    </location>
</feature>
<feature type="compositionally biased region" description="Polar residues" evidence="6">
    <location>
        <begin position="129"/>
        <end position="143"/>
    </location>
</feature>
<dbReference type="GO" id="GO:0003682">
    <property type="term" value="F:chromatin binding"/>
    <property type="evidence" value="ECO:0007669"/>
    <property type="project" value="TreeGrafter"/>
</dbReference>
<dbReference type="GO" id="GO:0032259">
    <property type="term" value="P:methylation"/>
    <property type="evidence" value="ECO:0007669"/>
    <property type="project" value="UniProtKB-KW"/>
</dbReference>
<reference evidence="9 10" key="1">
    <citation type="journal article" date="2018" name="IMA Fungus">
        <title>IMA Genome-F 9: Draft genome sequence of Annulohypoxylon stygium, Aspergillus mulundensis, Berkeleyomyces basicola (syn. Thielaviopsis basicola), Ceratocystis smalleyi, two Cercospora beticola strains, Coleophoma cylindrospora, Fusarium fracticaudum, Phialophora cf. hyalina, and Morchella septimelata.</title>
        <authorList>
            <person name="Wingfield B.D."/>
            <person name="Bills G.F."/>
            <person name="Dong Y."/>
            <person name="Huang W."/>
            <person name="Nel W.J."/>
            <person name="Swalarsk-Parry B.S."/>
            <person name="Vaghefi N."/>
            <person name="Wilken P.M."/>
            <person name="An Z."/>
            <person name="de Beer Z.W."/>
            <person name="De Vos L."/>
            <person name="Chen L."/>
            <person name="Duong T.A."/>
            <person name="Gao Y."/>
            <person name="Hammerbacher A."/>
            <person name="Kikkert J.R."/>
            <person name="Li Y."/>
            <person name="Li H."/>
            <person name="Li K."/>
            <person name="Li Q."/>
            <person name="Liu X."/>
            <person name="Ma X."/>
            <person name="Naidoo K."/>
            <person name="Pethybridge S.J."/>
            <person name="Sun J."/>
            <person name="Steenkamp E.T."/>
            <person name="van der Nest M.A."/>
            <person name="van Wyk S."/>
            <person name="Wingfield M.J."/>
            <person name="Xiong C."/>
            <person name="Yue Q."/>
            <person name="Zhang X."/>
        </authorList>
    </citation>
    <scope>NUCLEOTIDE SEQUENCE [LARGE SCALE GENOMIC DNA]</scope>
    <source>
        <strain evidence="9 10">BP 5553</strain>
    </source>
</reference>
<dbReference type="OrthoDB" id="6141102at2759"/>
<dbReference type="SMART" id="SM00317">
    <property type="entry name" value="SET"/>
    <property type="match status" value="1"/>
</dbReference>
<dbReference type="Gene3D" id="2.170.270.10">
    <property type="entry name" value="SET domain"/>
    <property type="match status" value="1"/>
</dbReference>
<feature type="compositionally biased region" description="Polar residues" evidence="6">
    <location>
        <begin position="195"/>
        <end position="229"/>
    </location>
</feature>
<dbReference type="PROSITE" id="PS51633">
    <property type="entry name" value="CXC"/>
    <property type="match status" value="1"/>
</dbReference>
<feature type="compositionally biased region" description="Acidic residues" evidence="6">
    <location>
        <begin position="179"/>
        <end position="191"/>
    </location>
</feature>
<evidence type="ECO:0000256" key="2">
    <source>
        <dbReference type="ARBA" id="ARBA00022679"/>
    </source>
</evidence>
<evidence type="ECO:0000259" key="7">
    <source>
        <dbReference type="PROSITE" id="PS50280"/>
    </source>
</evidence>
<dbReference type="Pfam" id="PF21509">
    <property type="entry name" value="Ezh2-like__CXC_fung"/>
    <property type="match status" value="1"/>
</dbReference>
<evidence type="ECO:0000313" key="9">
    <source>
        <dbReference type="EMBL" id="RDL31117.1"/>
    </source>
</evidence>
<dbReference type="PROSITE" id="PS50280">
    <property type="entry name" value="SET"/>
    <property type="match status" value="1"/>
</dbReference>
<dbReference type="GO" id="GO:0005634">
    <property type="term" value="C:nucleus"/>
    <property type="evidence" value="ECO:0007669"/>
    <property type="project" value="TreeGrafter"/>
</dbReference>
<dbReference type="AlphaFoldDB" id="A0A370TB11"/>
<dbReference type="PANTHER" id="PTHR45747">
    <property type="entry name" value="HISTONE-LYSINE N-METHYLTRANSFERASE E(Z)"/>
    <property type="match status" value="1"/>
</dbReference>
<organism evidence="9 10">
    <name type="scientific">Venustampulla echinocandica</name>
    <dbReference type="NCBI Taxonomy" id="2656787"/>
    <lineage>
        <taxon>Eukaryota</taxon>
        <taxon>Fungi</taxon>
        <taxon>Dikarya</taxon>
        <taxon>Ascomycota</taxon>
        <taxon>Pezizomycotina</taxon>
        <taxon>Leotiomycetes</taxon>
        <taxon>Helotiales</taxon>
        <taxon>Pleuroascaceae</taxon>
        <taxon>Venustampulla</taxon>
    </lineage>
</organism>
<evidence type="ECO:0000256" key="1">
    <source>
        <dbReference type="ARBA" id="ARBA00022603"/>
    </source>
</evidence>
<dbReference type="Pfam" id="PF00856">
    <property type="entry name" value="SET"/>
    <property type="match status" value="1"/>
</dbReference>
<dbReference type="PANTHER" id="PTHR45747:SF4">
    <property type="entry name" value="HISTONE-LYSINE N-METHYLTRANSFERASE E(Z)"/>
    <property type="match status" value="1"/>
</dbReference>
<keyword evidence="4" id="KW-0805">Transcription regulation</keyword>
<keyword evidence="3" id="KW-0949">S-adenosyl-L-methionine</keyword>
<dbReference type="InterPro" id="IPR046341">
    <property type="entry name" value="SET_dom_sf"/>
</dbReference>
<dbReference type="GeneID" id="43602755"/>
<dbReference type="InterPro" id="IPR001214">
    <property type="entry name" value="SET_dom"/>
</dbReference>
<dbReference type="GO" id="GO:0031507">
    <property type="term" value="P:heterochromatin formation"/>
    <property type="evidence" value="ECO:0007669"/>
    <property type="project" value="TreeGrafter"/>
</dbReference>
<feature type="region of interest" description="Disordered" evidence="6">
    <location>
        <begin position="973"/>
        <end position="1058"/>
    </location>
</feature>
<evidence type="ECO:0008006" key="11">
    <source>
        <dbReference type="Google" id="ProtNLM"/>
    </source>
</evidence>
<accession>A0A370TB11</accession>
<feature type="domain" description="CXC" evidence="8">
    <location>
        <begin position="677"/>
        <end position="788"/>
    </location>
</feature>
<keyword evidence="2" id="KW-0808">Transferase</keyword>
<keyword evidence="10" id="KW-1185">Reference proteome</keyword>
<feature type="compositionally biased region" description="Polar residues" evidence="6">
    <location>
        <begin position="49"/>
        <end position="59"/>
    </location>
</feature>
<proteinExistence type="predicted"/>
<feature type="compositionally biased region" description="Acidic residues" evidence="6">
    <location>
        <begin position="1003"/>
        <end position="1039"/>
    </location>
</feature>
<name>A0A370TB11_9HELO</name>
<evidence type="ECO:0000313" key="10">
    <source>
        <dbReference type="Proteomes" id="UP000254866"/>
    </source>
</evidence>